<dbReference type="Pfam" id="PF11112">
    <property type="entry name" value="PyocinActivator"/>
    <property type="match status" value="1"/>
</dbReference>
<dbReference type="Proteomes" id="UP001210678">
    <property type="component" value="Unassembled WGS sequence"/>
</dbReference>
<keyword evidence="2" id="KW-1185">Reference proteome</keyword>
<evidence type="ECO:0000313" key="2">
    <source>
        <dbReference type="Proteomes" id="UP001210678"/>
    </source>
</evidence>
<dbReference type="RefSeq" id="WP_272132964.1">
    <property type="nucleotide sequence ID" value="NZ_JAQLOI010000001.1"/>
</dbReference>
<organism evidence="1 2">
    <name type="scientific">Vibrio algarum</name>
    <dbReference type="NCBI Taxonomy" id="3020714"/>
    <lineage>
        <taxon>Bacteria</taxon>
        <taxon>Pseudomonadati</taxon>
        <taxon>Pseudomonadota</taxon>
        <taxon>Gammaproteobacteria</taxon>
        <taxon>Vibrionales</taxon>
        <taxon>Vibrionaceae</taxon>
        <taxon>Vibrio</taxon>
    </lineage>
</organism>
<comment type="caution">
    <text evidence="1">The sequence shown here is derived from an EMBL/GenBank/DDBJ whole genome shotgun (WGS) entry which is preliminary data.</text>
</comment>
<dbReference type="EMBL" id="JAQLOI010000001">
    <property type="protein sequence ID" value="MDB1122826.1"/>
    <property type="molecule type" value="Genomic_DNA"/>
</dbReference>
<sequence>MNTLFALLARYESTEIPLEKISEEFLGITPRTARQRASAATLPFPTFKIRNSEKAPYLVRAQDLSEYIDKKYLEAREEWESVNIH</sequence>
<proteinExistence type="predicted"/>
<accession>A0ABT4YNM5</accession>
<protein>
    <submittedName>
        <fullName evidence="1">Pyocin activator PrtN family protein</fullName>
    </submittedName>
</protein>
<evidence type="ECO:0000313" key="1">
    <source>
        <dbReference type="EMBL" id="MDB1122826.1"/>
    </source>
</evidence>
<dbReference type="InterPro" id="IPR020518">
    <property type="entry name" value="Tscrpt_reg_PrtN"/>
</dbReference>
<reference evidence="1 2" key="1">
    <citation type="submission" date="2023-01" db="EMBL/GenBank/DDBJ databases">
        <title>Vibrio sp. KJ40-1 sp.nov, isolated from marine algae.</title>
        <authorList>
            <person name="Butt M."/>
            <person name="Kim J.M.J."/>
            <person name="Jeon C.O.C."/>
        </authorList>
    </citation>
    <scope>NUCLEOTIDE SEQUENCE [LARGE SCALE GENOMIC DNA]</scope>
    <source>
        <strain evidence="1 2">KJ40-1</strain>
    </source>
</reference>
<name>A0ABT4YNM5_9VIBR</name>
<gene>
    <name evidence="1" type="ORF">PGX00_03595</name>
</gene>